<proteinExistence type="predicted"/>
<dbReference type="AlphaFoldDB" id="B3EAX9"/>
<dbReference type="Proteomes" id="UP000002420">
    <property type="component" value="Chromosome"/>
</dbReference>
<dbReference type="STRING" id="398767.Glov_0234"/>
<protein>
    <submittedName>
        <fullName evidence="1">Uncharacterized protein</fullName>
    </submittedName>
</protein>
<keyword evidence="2" id="KW-1185">Reference proteome</keyword>
<dbReference type="OrthoDB" id="5400475at2"/>
<dbReference type="KEGG" id="glo:Glov_0234"/>
<accession>B3EAX9</accession>
<gene>
    <name evidence="1" type="ordered locus">Glov_0234</name>
</gene>
<name>B3EAX9_TRIL1</name>
<dbReference type="eggNOG" id="ENOG5033BUY">
    <property type="taxonomic scope" value="Bacteria"/>
</dbReference>
<reference evidence="1 2" key="1">
    <citation type="submission" date="2008-05" db="EMBL/GenBank/DDBJ databases">
        <title>Complete sequence of chromosome of Geobacter lovleyi SZ.</title>
        <authorList>
            <consortium name="US DOE Joint Genome Institute"/>
            <person name="Lucas S."/>
            <person name="Copeland A."/>
            <person name="Lapidus A."/>
            <person name="Glavina del Rio T."/>
            <person name="Dalin E."/>
            <person name="Tice H."/>
            <person name="Bruce D."/>
            <person name="Goodwin L."/>
            <person name="Pitluck S."/>
            <person name="Chertkov O."/>
            <person name="Meincke L."/>
            <person name="Brettin T."/>
            <person name="Detter J.C."/>
            <person name="Han C."/>
            <person name="Tapia R."/>
            <person name="Kuske C.R."/>
            <person name="Schmutz J."/>
            <person name="Larimer F."/>
            <person name="Land M."/>
            <person name="Hauser L."/>
            <person name="Kyrpides N."/>
            <person name="Mikhailova N."/>
            <person name="Sung Y."/>
            <person name="Fletcher K.E."/>
            <person name="Ritalahti K.M."/>
            <person name="Loeffler F.E."/>
            <person name="Richardson P."/>
        </authorList>
    </citation>
    <scope>NUCLEOTIDE SEQUENCE [LARGE SCALE GENOMIC DNA]</scope>
    <source>
        <strain evidence="2">ATCC BAA-1151 / DSM 17278 / SZ</strain>
    </source>
</reference>
<sequence length="84" mass="9304">MSRKGIKPFANESDCLQIGGITIENRVDRVSIFGSIDITRDKEGLAAAREMKTILELTLTELESADLPDKVTLRPAKTVKNPFE</sequence>
<dbReference type="HOGENOM" id="CLU_166160_1_1_7"/>
<evidence type="ECO:0000313" key="2">
    <source>
        <dbReference type="Proteomes" id="UP000002420"/>
    </source>
</evidence>
<dbReference type="EMBL" id="CP001089">
    <property type="protein sequence ID" value="ACD93963.1"/>
    <property type="molecule type" value="Genomic_DNA"/>
</dbReference>
<dbReference type="RefSeq" id="WP_012468321.1">
    <property type="nucleotide sequence ID" value="NC_010814.1"/>
</dbReference>
<evidence type="ECO:0000313" key="1">
    <source>
        <dbReference type="EMBL" id="ACD93963.1"/>
    </source>
</evidence>
<organism evidence="1 2">
    <name type="scientific">Trichlorobacter lovleyi (strain ATCC BAA-1151 / DSM 17278 / SZ)</name>
    <name type="common">Geobacter lovleyi</name>
    <dbReference type="NCBI Taxonomy" id="398767"/>
    <lineage>
        <taxon>Bacteria</taxon>
        <taxon>Pseudomonadati</taxon>
        <taxon>Thermodesulfobacteriota</taxon>
        <taxon>Desulfuromonadia</taxon>
        <taxon>Geobacterales</taxon>
        <taxon>Geobacteraceae</taxon>
        <taxon>Trichlorobacter</taxon>
    </lineage>
</organism>